<dbReference type="InterPro" id="IPR053179">
    <property type="entry name" value="LINE-1_ORF2_RT/EN"/>
</dbReference>
<dbReference type="EMBL" id="JACAGB010000002">
    <property type="protein sequence ID" value="KAF6382439.1"/>
    <property type="molecule type" value="Genomic_DNA"/>
</dbReference>
<dbReference type="PANTHER" id="PTHR25952">
    <property type="entry name" value="ENDO/EXONUCLEASE/PHOSPHATASE DOMAIN-CONTAINING PROTEIN"/>
    <property type="match status" value="1"/>
</dbReference>
<keyword evidence="2" id="KW-1185">Reference proteome</keyword>
<name>A0A7J8A865_PIPKU</name>
<sequence>MPCSWISRINIIKMPILTKAIYRFNAIPIKIPMAYFKDLDQILQKFIWNKNKKKRPRIATAALRKKNKVEGITILDIYQAILLSHDSHNCLVLAQEQTYRPVEQNREPRNQPKLLCSINI</sequence>
<gene>
    <name evidence="1" type="ORF">mPipKuh1_008819</name>
</gene>
<evidence type="ECO:0000313" key="1">
    <source>
        <dbReference type="EMBL" id="KAF6382439.1"/>
    </source>
</evidence>
<dbReference type="Proteomes" id="UP000558488">
    <property type="component" value="Unassembled WGS sequence"/>
</dbReference>
<proteinExistence type="predicted"/>
<dbReference type="PANTHER" id="PTHR25952:SF255">
    <property type="entry name" value="LINE-1 RETROTRANSPOSABLE ELEMENT ORF2 PROTEIN"/>
    <property type="match status" value="1"/>
</dbReference>
<accession>A0A7J8A865</accession>
<comment type="caution">
    <text evidence="1">The sequence shown here is derived from an EMBL/GenBank/DDBJ whole genome shotgun (WGS) entry which is preliminary data.</text>
</comment>
<protein>
    <submittedName>
        <fullName evidence="1">Uncharacterized protein</fullName>
    </submittedName>
</protein>
<organism evidence="1 2">
    <name type="scientific">Pipistrellus kuhlii</name>
    <name type="common">Kuhl's pipistrelle</name>
    <dbReference type="NCBI Taxonomy" id="59472"/>
    <lineage>
        <taxon>Eukaryota</taxon>
        <taxon>Metazoa</taxon>
        <taxon>Chordata</taxon>
        <taxon>Craniata</taxon>
        <taxon>Vertebrata</taxon>
        <taxon>Euteleostomi</taxon>
        <taxon>Mammalia</taxon>
        <taxon>Eutheria</taxon>
        <taxon>Laurasiatheria</taxon>
        <taxon>Chiroptera</taxon>
        <taxon>Yangochiroptera</taxon>
        <taxon>Vespertilionidae</taxon>
        <taxon>Pipistrellus</taxon>
    </lineage>
</organism>
<reference evidence="1 2" key="1">
    <citation type="journal article" date="2020" name="Nature">
        <title>Six reference-quality genomes reveal evolution of bat adaptations.</title>
        <authorList>
            <person name="Jebb D."/>
            <person name="Huang Z."/>
            <person name="Pippel M."/>
            <person name="Hughes G.M."/>
            <person name="Lavrichenko K."/>
            <person name="Devanna P."/>
            <person name="Winkler S."/>
            <person name="Jermiin L.S."/>
            <person name="Skirmuntt E.C."/>
            <person name="Katzourakis A."/>
            <person name="Burkitt-Gray L."/>
            <person name="Ray D.A."/>
            <person name="Sullivan K.A.M."/>
            <person name="Roscito J.G."/>
            <person name="Kirilenko B.M."/>
            <person name="Davalos L.M."/>
            <person name="Corthals A.P."/>
            <person name="Power M.L."/>
            <person name="Jones G."/>
            <person name="Ransome R.D."/>
            <person name="Dechmann D.K.N."/>
            <person name="Locatelli A.G."/>
            <person name="Puechmaille S.J."/>
            <person name="Fedrigo O."/>
            <person name="Jarvis E.D."/>
            <person name="Hiller M."/>
            <person name="Vernes S.C."/>
            <person name="Myers E.W."/>
            <person name="Teeling E.C."/>
        </authorList>
    </citation>
    <scope>NUCLEOTIDE SEQUENCE [LARGE SCALE GENOMIC DNA]</scope>
    <source>
        <strain evidence="1">MPipKuh1</strain>
        <tissue evidence="1">Flight muscle</tissue>
    </source>
</reference>
<dbReference type="AlphaFoldDB" id="A0A7J8A865"/>
<evidence type="ECO:0000313" key="2">
    <source>
        <dbReference type="Proteomes" id="UP000558488"/>
    </source>
</evidence>